<dbReference type="InterPro" id="IPR011990">
    <property type="entry name" value="TPR-like_helical_dom_sf"/>
</dbReference>
<gene>
    <name evidence="3" type="ORF">SAMN05216234_1064</name>
</gene>
<dbReference type="InterPro" id="IPR004846">
    <property type="entry name" value="T2SS/T3SS_dom"/>
</dbReference>
<dbReference type="GO" id="GO:0015627">
    <property type="term" value="C:type II protein secretion system complex"/>
    <property type="evidence" value="ECO:0007669"/>
    <property type="project" value="TreeGrafter"/>
</dbReference>
<dbReference type="InterPro" id="IPR001775">
    <property type="entry name" value="GspD/PilQ"/>
</dbReference>
<dbReference type="Pfam" id="PF00263">
    <property type="entry name" value="Secretin"/>
    <property type="match status" value="1"/>
</dbReference>
<dbReference type="GO" id="GO:0009306">
    <property type="term" value="P:protein secretion"/>
    <property type="evidence" value="ECO:0007669"/>
    <property type="project" value="InterPro"/>
</dbReference>
<dbReference type="PROSITE" id="PS51257">
    <property type="entry name" value="PROKAR_LIPOPROTEIN"/>
    <property type="match status" value="1"/>
</dbReference>
<protein>
    <submittedName>
        <fullName evidence="3">Type II and III secretion system protein</fullName>
    </submittedName>
</protein>
<comment type="similarity">
    <text evidence="1">Belongs to the bacterial secretin family.</text>
</comment>
<proteinExistence type="inferred from homology"/>
<dbReference type="AlphaFoldDB" id="A0A1I5MH06"/>
<dbReference type="PANTHER" id="PTHR30332:SF17">
    <property type="entry name" value="TYPE IV PILIATION SYSTEM PROTEIN DR_0774-RELATED"/>
    <property type="match status" value="1"/>
</dbReference>
<dbReference type="STRING" id="223786.SAMN05216234_1064"/>
<dbReference type="Gene3D" id="1.25.40.10">
    <property type="entry name" value="Tetratricopeptide repeat domain"/>
    <property type="match status" value="1"/>
</dbReference>
<dbReference type="PANTHER" id="PTHR30332">
    <property type="entry name" value="PROBABLE GENERAL SECRETION PATHWAY PROTEIN D"/>
    <property type="match status" value="1"/>
</dbReference>
<dbReference type="SUPFAM" id="SSF48452">
    <property type="entry name" value="TPR-like"/>
    <property type="match status" value="1"/>
</dbReference>
<organism evidence="3 4">
    <name type="scientific">Hydrogenimonas thermophila</name>
    <dbReference type="NCBI Taxonomy" id="223786"/>
    <lineage>
        <taxon>Bacteria</taxon>
        <taxon>Pseudomonadati</taxon>
        <taxon>Campylobacterota</taxon>
        <taxon>Epsilonproteobacteria</taxon>
        <taxon>Campylobacterales</taxon>
        <taxon>Hydrogenimonadaceae</taxon>
        <taxon>Hydrogenimonas</taxon>
    </lineage>
</organism>
<dbReference type="EMBL" id="FOXB01000006">
    <property type="protein sequence ID" value="SFP08875.1"/>
    <property type="molecule type" value="Genomic_DNA"/>
</dbReference>
<dbReference type="Proteomes" id="UP000199227">
    <property type="component" value="Unassembled WGS sequence"/>
</dbReference>
<evidence type="ECO:0000256" key="1">
    <source>
        <dbReference type="RuleBase" id="RU004003"/>
    </source>
</evidence>
<feature type="domain" description="Type II/III secretion system secretin-like" evidence="2">
    <location>
        <begin position="376"/>
        <end position="529"/>
    </location>
</feature>
<dbReference type="PRINTS" id="PR00811">
    <property type="entry name" value="BCTERIALGSPD"/>
</dbReference>
<dbReference type="SMART" id="SM00028">
    <property type="entry name" value="TPR"/>
    <property type="match status" value="2"/>
</dbReference>
<name>A0A1I5MH06_9BACT</name>
<reference evidence="3 4" key="1">
    <citation type="submission" date="2016-10" db="EMBL/GenBank/DDBJ databases">
        <authorList>
            <person name="de Groot N.N."/>
        </authorList>
    </citation>
    <scope>NUCLEOTIDE SEQUENCE [LARGE SCALE GENOMIC DNA]</scope>
    <source>
        <strain evidence="3 4">EP1-55-1</strain>
    </source>
</reference>
<evidence type="ECO:0000313" key="4">
    <source>
        <dbReference type="Proteomes" id="UP000199227"/>
    </source>
</evidence>
<dbReference type="InterPro" id="IPR019734">
    <property type="entry name" value="TPR_rpt"/>
</dbReference>
<evidence type="ECO:0000313" key="3">
    <source>
        <dbReference type="EMBL" id="SFP08875.1"/>
    </source>
</evidence>
<sequence>MKNYYNLLLVILIFLMSGCAIEEVAYISPSEFKKSKDLIYNIPVKDKTSLLIKDALSKIKDAKYSDAIEIINRGLRQQPSNAHLHFLNALSYHYLSLNGDIKMEKLAESGYKASLRFDGSNYLAAYLLGNIYFKQKKFLKAQNYFSRGLIYASNNPYLLRGLAVASYYCNDISLSNWASEKADKIDPNNLANIKNLMFVKAAKGEMEEAYHLFKKYRSLAALGKSRSFFQEEKIAYIQTRLKDWNDFHVRKIKNLFGYDNDQTTDSYEPDGNDKGDEIYVNKDEQIKSSSSILSKEKFVQNMPNMILVDVVIIETEELRSESKGINLLEGLQVTLSGSISYDYSSSGDIYDSGWTVSPEFSFAGLSYSFNIFNDGANKAEILASPSLLAVEGSTSSFHSGSTLHVALDSTIGDASLEDVDVGISLQITPTFYKNELIKIEVHAQRSQLEPLFEEVGFKSAAQTSKTSVDATAILKIGDTLILSGLTQTYKNRSESGVPVLQDVPVAQYFFSNENDSNLKKSIMILLTPQKARYFNNYMSNSDDIQKDTKYTIQLKKQEGIKTENIDIVIANTQKNSLYREFRDGDLRLESWNNKDTFLEAVKRTLRFLYY</sequence>
<dbReference type="RefSeq" id="WP_092911172.1">
    <property type="nucleotide sequence ID" value="NZ_FOXB01000006.1"/>
</dbReference>
<dbReference type="InterPro" id="IPR050810">
    <property type="entry name" value="Bact_Secretion_Sys_Channel"/>
</dbReference>
<accession>A0A1I5MH06</accession>
<keyword evidence="4" id="KW-1185">Reference proteome</keyword>
<evidence type="ECO:0000259" key="2">
    <source>
        <dbReference type="Pfam" id="PF00263"/>
    </source>
</evidence>
<dbReference type="OrthoDB" id="9775455at2"/>